<organism evidence="1 2">
    <name type="scientific">Artemisia annua</name>
    <name type="common">Sweet wormwood</name>
    <dbReference type="NCBI Taxonomy" id="35608"/>
    <lineage>
        <taxon>Eukaryota</taxon>
        <taxon>Viridiplantae</taxon>
        <taxon>Streptophyta</taxon>
        <taxon>Embryophyta</taxon>
        <taxon>Tracheophyta</taxon>
        <taxon>Spermatophyta</taxon>
        <taxon>Magnoliopsida</taxon>
        <taxon>eudicotyledons</taxon>
        <taxon>Gunneridae</taxon>
        <taxon>Pentapetalae</taxon>
        <taxon>asterids</taxon>
        <taxon>campanulids</taxon>
        <taxon>Asterales</taxon>
        <taxon>Asteraceae</taxon>
        <taxon>Asteroideae</taxon>
        <taxon>Anthemideae</taxon>
        <taxon>Artemisiinae</taxon>
        <taxon>Artemisia</taxon>
    </lineage>
</organism>
<accession>A0A2U1M4Y1</accession>
<dbReference type="EMBL" id="PKPP01006496">
    <property type="protein sequence ID" value="PWA56322.1"/>
    <property type="molecule type" value="Genomic_DNA"/>
</dbReference>
<sequence length="171" mass="19395">MSRSKSFFFPKCTQADCKQSCTKAQIINGNHHCRFRKPFAQVIKKVLGSDMKVAKLHTSETDCTQVKQIAPKCTDLSPSAQIAHKQIATAFGRNRGASPISPDKGVFPLDNMHLSDEYMEMTDARREMLTYIMYAVTRNYSEKYMNNIMGFVYGSVDQNFCLLQNLLILCC</sequence>
<evidence type="ECO:0000313" key="1">
    <source>
        <dbReference type="EMBL" id="PWA56322.1"/>
    </source>
</evidence>
<gene>
    <name evidence="1" type="ORF">CTI12_AA415700</name>
</gene>
<dbReference type="Proteomes" id="UP000245207">
    <property type="component" value="Unassembled WGS sequence"/>
</dbReference>
<dbReference type="STRING" id="35608.A0A2U1M4Y1"/>
<proteinExistence type="predicted"/>
<evidence type="ECO:0000313" key="2">
    <source>
        <dbReference type="Proteomes" id="UP000245207"/>
    </source>
</evidence>
<comment type="caution">
    <text evidence="1">The sequence shown here is derived from an EMBL/GenBank/DDBJ whole genome shotgun (WGS) entry which is preliminary data.</text>
</comment>
<keyword evidence="2" id="KW-1185">Reference proteome</keyword>
<dbReference type="AlphaFoldDB" id="A0A2U1M4Y1"/>
<name>A0A2U1M4Y1_ARTAN</name>
<protein>
    <submittedName>
        <fullName evidence="1">Uncharacterized protein</fullName>
    </submittedName>
</protein>
<reference evidence="1 2" key="1">
    <citation type="journal article" date="2018" name="Mol. Plant">
        <title>The genome of Artemisia annua provides insight into the evolution of Asteraceae family and artemisinin biosynthesis.</title>
        <authorList>
            <person name="Shen Q."/>
            <person name="Zhang L."/>
            <person name="Liao Z."/>
            <person name="Wang S."/>
            <person name="Yan T."/>
            <person name="Shi P."/>
            <person name="Liu M."/>
            <person name="Fu X."/>
            <person name="Pan Q."/>
            <person name="Wang Y."/>
            <person name="Lv Z."/>
            <person name="Lu X."/>
            <person name="Zhang F."/>
            <person name="Jiang W."/>
            <person name="Ma Y."/>
            <person name="Chen M."/>
            <person name="Hao X."/>
            <person name="Li L."/>
            <person name="Tang Y."/>
            <person name="Lv G."/>
            <person name="Zhou Y."/>
            <person name="Sun X."/>
            <person name="Brodelius P.E."/>
            <person name="Rose J.K.C."/>
            <person name="Tang K."/>
        </authorList>
    </citation>
    <scope>NUCLEOTIDE SEQUENCE [LARGE SCALE GENOMIC DNA]</scope>
    <source>
        <strain evidence="2">cv. Huhao1</strain>
        <tissue evidence="1">Leaf</tissue>
    </source>
</reference>